<accession>D7DC36</accession>
<feature type="transmembrane region" description="Helical" evidence="1">
    <location>
        <begin position="209"/>
        <end position="231"/>
    </location>
</feature>
<dbReference type="HOGENOM" id="CLU_1060149_0_0_2"/>
<keyword evidence="3" id="KW-1185">Reference proteome</keyword>
<keyword evidence="1" id="KW-0472">Membrane</keyword>
<protein>
    <submittedName>
        <fullName evidence="2">Uncharacterized protein</fullName>
    </submittedName>
</protein>
<dbReference type="OrthoDB" id="376731at2157"/>
<reference evidence="3" key="1">
    <citation type="submission" date="2010-05" db="EMBL/GenBank/DDBJ databases">
        <title>Complete sequence of Staphylothermus hellenicus DSM 12710.</title>
        <authorList>
            <consortium name="US DOE Joint Genome Institute"/>
            <person name="Lucas S."/>
            <person name="Copeland A."/>
            <person name="Lapidus A."/>
            <person name="Cheng J.-F."/>
            <person name="Bruce D."/>
            <person name="Goodwin L."/>
            <person name="Pitluck S."/>
            <person name="Davenport K."/>
            <person name="Detter J.C."/>
            <person name="Han C."/>
            <person name="Tapia R."/>
            <person name="Larimer F."/>
            <person name="Land M."/>
            <person name="Hauser L."/>
            <person name="Kyrpides N."/>
            <person name="Mikhailova N."/>
            <person name="Anderson I.J."/>
            <person name="Woyke T."/>
        </authorList>
    </citation>
    <scope>NUCLEOTIDE SEQUENCE [LARGE SCALE GENOMIC DNA]</scope>
    <source>
        <strain evidence="3">DSM 12710 / JCM 10830 / BK20S6-10-b1 / P8</strain>
    </source>
</reference>
<dbReference type="EMBL" id="CP002051">
    <property type="protein sequence ID" value="ADI31733.1"/>
    <property type="molecule type" value="Genomic_DNA"/>
</dbReference>
<evidence type="ECO:0000313" key="2">
    <source>
        <dbReference type="EMBL" id="ADI31733.1"/>
    </source>
</evidence>
<name>D7DC36_STAHD</name>
<evidence type="ECO:0000313" key="3">
    <source>
        <dbReference type="Proteomes" id="UP000002573"/>
    </source>
</evidence>
<dbReference type="STRING" id="591019.Shell_0608"/>
<proteinExistence type="predicted"/>
<dbReference type="Proteomes" id="UP000002573">
    <property type="component" value="Chromosome"/>
</dbReference>
<feature type="transmembrane region" description="Helical" evidence="1">
    <location>
        <begin position="57"/>
        <end position="81"/>
    </location>
</feature>
<reference evidence="2 3" key="2">
    <citation type="journal article" date="2011" name="Stand. Genomic Sci.">
        <title>Complete genome sequence of Staphylothermus hellenicus P8.</title>
        <authorList>
            <person name="Anderson I."/>
            <person name="Wirth R."/>
            <person name="Lucas S."/>
            <person name="Copeland A."/>
            <person name="Lapidus A."/>
            <person name="Cheng J.F."/>
            <person name="Goodwin L."/>
            <person name="Pitluck S."/>
            <person name="Davenport K."/>
            <person name="Detter J.C."/>
            <person name="Han C."/>
            <person name="Tapia R."/>
            <person name="Land M."/>
            <person name="Hauser L."/>
            <person name="Pati A."/>
            <person name="Mikhailova N."/>
            <person name="Woyke T."/>
            <person name="Klenk H.P."/>
            <person name="Kyrpides N."/>
            <person name="Ivanova N."/>
        </authorList>
    </citation>
    <scope>NUCLEOTIDE SEQUENCE [LARGE SCALE GENOMIC DNA]</scope>
    <source>
        <strain evidence="3">DSM 12710 / JCM 10830 / BK20S6-10-b1 / P8</strain>
    </source>
</reference>
<evidence type="ECO:0000256" key="1">
    <source>
        <dbReference type="SAM" id="Phobius"/>
    </source>
</evidence>
<dbReference type="GeneID" id="9233897"/>
<dbReference type="eggNOG" id="arCOG12392">
    <property type="taxonomic scope" value="Archaea"/>
</dbReference>
<feature type="transmembrane region" description="Helical" evidence="1">
    <location>
        <begin position="31"/>
        <end position="51"/>
    </location>
</feature>
<organism evidence="2 3">
    <name type="scientific">Staphylothermus hellenicus (strain DSM 12710 / JCM 10830 / BK20S6-10-b1 / P8)</name>
    <dbReference type="NCBI Taxonomy" id="591019"/>
    <lineage>
        <taxon>Archaea</taxon>
        <taxon>Thermoproteota</taxon>
        <taxon>Thermoprotei</taxon>
        <taxon>Desulfurococcales</taxon>
        <taxon>Desulfurococcaceae</taxon>
        <taxon>Staphylothermus</taxon>
    </lineage>
</organism>
<keyword evidence="1" id="KW-0812">Transmembrane</keyword>
<dbReference type="AlphaFoldDB" id="D7DC36"/>
<dbReference type="KEGG" id="shc:Shell_0608"/>
<gene>
    <name evidence="2" type="ordered locus">Shell_0608</name>
</gene>
<feature type="transmembrane region" description="Helical" evidence="1">
    <location>
        <begin position="149"/>
        <end position="168"/>
    </location>
</feature>
<sequence length="262" mass="30607">MSDLETRISDLMRACDIIAKRLHGFKRMPGLLIYSSSLIVVYALLLIISYFTRLNELIYLIELLMGLFGSTIIFILHMVILRKLNNHVEVSKYLHSHIEDMLKIINLELSVESYNYLAKFLAVEKAPLEYMPVLLVIPYLSLLTVENPLFSILLIILFLVALPSLLFFQMELFNRHVVYENKIIREVFSRIGNNEYDPYEPFIVGLKDVLLSIITLGIYLIALYAKVDAYLDNHIVKHRRNYRLFKINYIKKSKELLGFTQL</sequence>
<keyword evidence="1" id="KW-1133">Transmembrane helix</keyword>
<dbReference type="RefSeq" id="WP_013142931.1">
    <property type="nucleotide sequence ID" value="NC_014205.1"/>
</dbReference>